<evidence type="ECO:0000313" key="2">
    <source>
        <dbReference type="EMBL" id="PAV85284.1"/>
    </source>
</evidence>
<dbReference type="GO" id="GO:0005829">
    <property type="term" value="C:cytosol"/>
    <property type="evidence" value="ECO:0007669"/>
    <property type="project" value="TreeGrafter"/>
</dbReference>
<protein>
    <recommendedName>
        <fullName evidence="4">BTB domain-containing protein</fullName>
    </recommendedName>
</protein>
<proteinExistence type="predicted"/>
<dbReference type="GO" id="GO:0009653">
    <property type="term" value="P:anatomical structure morphogenesis"/>
    <property type="evidence" value="ECO:0007669"/>
    <property type="project" value="TreeGrafter"/>
</dbReference>
<gene>
    <name evidence="2" type="ORF">WR25_03582</name>
</gene>
<keyword evidence="3" id="KW-1185">Reference proteome</keyword>
<reference evidence="2 3" key="1">
    <citation type="journal article" date="2017" name="Curr. Biol.">
        <title>Genome architecture and evolution of a unichromosomal asexual nematode.</title>
        <authorList>
            <person name="Fradin H."/>
            <person name="Zegar C."/>
            <person name="Gutwein M."/>
            <person name="Lucas J."/>
            <person name="Kovtun M."/>
            <person name="Corcoran D."/>
            <person name="Baugh L.R."/>
            <person name="Kiontke K."/>
            <person name="Gunsalus K."/>
            <person name="Fitch D.H."/>
            <person name="Piano F."/>
        </authorList>
    </citation>
    <scope>NUCLEOTIDE SEQUENCE [LARGE SCALE GENOMIC DNA]</scope>
    <source>
        <strain evidence="2">PF1309</strain>
    </source>
</reference>
<dbReference type="InterPro" id="IPR016024">
    <property type="entry name" value="ARM-type_fold"/>
</dbReference>
<feature type="region of interest" description="Disordered" evidence="1">
    <location>
        <begin position="1"/>
        <end position="28"/>
    </location>
</feature>
<evidence type="ECO:0000256" key="1">
    <source>
        <dbReference type="SAM" id="MobiDB-lite"/>
    </source>
</evidence>
<sequence length="897" mass="100749">MSGKRLRPEADDAKLKPPGAKKTRTKEDVQETIKGIVEKIEQVGRENGDVSGHLKQLKGTLANAAAVDYIVKNENVSMLIEILAAQVASIGKNEYNDETLQLVSSCLANCCNFSIAICLEIKRLQHRIAPMIVRILESSSTSLPAKTSVTRLVANVVVHKESALLASGSSSLLDLICQFLDSEHFNLAYQSLRAIRGLVNASFTKTCLLSNVGFYLGKLLKRRVKEENDVDSEVWKILDRLSRRFARDTGRQLASSDCTEVLLEAFFTECKTDEDLPEASWQARIEDSICIQQRVLITLANASHDLREKLGENNIIDKIVELDSESTSVNITANCRLLSSMTQDAWGRAAMRERGGLEYLVRRLSESSLSEERLIIIDSLRHFVHDTLGMTKMAHIKLFIDTVIRNVNKYLEDNSSICQPRVVIPSLKTSMATARFSIGDNVEQMKDDEEVVERLHKDFHSMWNYNTTSPIRSSHPSPTYSMTSSPMYSRDSSFSSPNRMHSSPRSSVSHNSEIFDVLNAAAESDDASNSRPERRDIENDRRIVDGELWLLICHAQDDQNMLQLLREDLIASVLSYLCKARRPDHRAYRILRRMAASRAALESLLSMQFHIRVLDALCSSPCRMTKFGSYCERCERNAELGREILREFAAHVDSDFGHAFLVRKLDSKDFVERLTAAIAKVALIRDQCRSALRLSQGHTTAMDVLFDSLDALLSSGEMQTYRGMKTYEDGPPLCAQIIGSLSTLFSVQRIREMFDAESFCLYTPLCVDEGKCAIVEAIEKNEENSELVTFMNGDDGSELAKVPLSCLLKRSRYFEGMFSADMIEKTSSKREFVFTSSVESCSATDFCIFLHLLANCTSSCAAINSSSTCVALLEVRFISFLFWNIFEKKKDSSSSKF</sequence>
<dbReference type="Proteomes" id="UP000218231">
    <property type="component" value="Unassembled WGS sequence"/>
</dbReference>
<name>A0A2A2LGJ5_9BILA</name>
<comment type="caution">
    <text evidence="2">The sequence shown here is derived from an EMBL/GenBank/DDBJ whole genome shotgun (WGS) entry which is preliminary data.</text>
</comment>
<organism evidence="2 3">
    <name type="scientific">Diploscapter pachys</name>
    <dbReference type="NCBI Taxonomy" id="2018661"/>
    <lineage>
        <taxon>Eukaryota</taxon>
        <taxon>Metazoa</taxon>
        <taxon>Ecdysozoa</taxon>
        <taxon>Nematoda</taxon>
        <taxon>Chromadorea</taxon>
        <taxon>Rhabditida</taxon>
        <taxon>Rhabditina</taxon>
        <taxon>Rhabditomorpha</taxon>
        <taxon>Rhabditoidea</taxon>
        <taxon>Rhabditidae</taxon>
        <taxon>Diploscapter</taxon>
    </lineage>
</organism>
<dbReference type="EMBL" id="LIAE01006789">
    <property type="protein sequence ID" value="PAV85282.1"/>
    <property type="molecule type" value="Genomic_DNA"/>
</dbReference>
<dbReference type="EMBL" id="LIAE01006789">
    <property type="protein sequence ID" value="PAV85284.1"/>
    <property type="molecule type" value="Genomic_DNA"/>
</dbReference>
<dbReference type="STRING" id="2018661.A0A2A2LGJ5"/>
<dbReference type="OrthoDB" id="5820640at2759"/>
<feature type="region of interest" description="Disordered" evidence="1">
    <location>
        <begin position="467"/>
        <end position="510"/>
    </location>
</feature>
<dbReference type="PANTHER" id="PTHR23312">
    <property type="entry name" value="ARMC5 ARMADILLO REPEAT-CONTAINING -RELATED"/>
    <property type="match status" value="1"/>
</dbReference>
<evidence type="ECO:0000313" key="3">
    <source>
        <dbReference type="Proteomes" id="UP000218231"/>
    </source>
</evidence>
<evidence type="ECO:0008006" key="4">
    <source>
        <dbReference type="Google" id="ProtNLM"/>
    </source>
</evidence>
<dbReference type="InterPro" id="IPR011989">
    <property type="entry name" value="ARM-like"/>
</dbReference>
<dbReference type="AlphaFoldDB" id="A0A2A2LGJ5"/>
<feature type="compositionally biased region" description="Basic and acidic residues" evidence="1">
    <location>
        <begin position="1"/>
        <end position="15"/>
    </location>
</feature>
<feature type="compositionally biased region" description="Low complexity" evidence="1">
    <location>
        <begin position="473"/>
        <end position="489"/>
    </location>
</feature>
<accession>A0A2A2LGJ5</accession>
<dbReference type="PANTHER" id="PTHR23312:SF8">
    <property type="entry name" value="ARMADILLO REPEAT-CONTAINING PROTEIN 5"/>
    <property type="match status" value="1"/>
</dbReference>
<dbReference type="Gene3D" id="1.25.10.10">
    <property type="entry name" value="Leucine-rich Repeat Variant"/>
    <property type="match status" value="1"/>
</dbReference>
<dbReference type="SUPFAM" id="SSF48371">
    <property type="entry name" value="ARM repeat"/>
    <property type="match status" value="1"/>
</dbReference>
<feature type="compositionally biased region" description="Polar residues" evidence="1">
    <location>
        <begin position="490"/>
        <end position="501"/>
    </location>
</feature>